<dbReference type="RefSeq" id="WP_252797411.1">
    <property type="nucleotide sequence ID" value="NZ_CP097118.1"/>
</dbReference>
<evidence type="ECO:0008006" key="3">
    <source>
        <dbReference type="Google" id="ProtNLM"/>
    </source>
</evidence>
<sequence>MDESTAALDEQTATEIETTLVHQPAITLLMVTHHLQQKIREQLTNVIEINAESN</sequence>
<proteinExistence type="predicted"/>
<protein>
    <recommendedName>
        <fullName evidence="3">ABC transporter ATP-binding protein</fullName>
    </recommendedName>
</protein>
<organism evidence="1 2">
    <name type="scientific">Fructilactobacillus hinvesii</name>
    <dbReference type="NCBI Taxonomy" id="2940300"/>
    <lineage>
        <taxon>Bacteria</taxon>
        <taxon>Bacillati</taxon>
        <taxon>Bacillota</taxon>
        <taxon>Bacilli</taxon>
        <taxon>Lactobacillales</taxon>
        <taxon>Lactobacillaceae</taxon>
        <taxon>Fructilactobacillus</taxon>
    </lineage>
</organism>
<keyword evidence="2" id="KW-1185">Reference proteome</keyword>
<reference evidence="1" key="1">
    <citation type="submission" date="2022-05" db="EMBL/GenBank/DDBJ databases">
        <authorList>
            <person name="Oliphant S.A."/>
            <person name="Watson-Haigh N.S."/>
            <person name="Sumby K.M."/>
            <person name="Gardner J.M."/>
            <person name="Jiranek V."/>
        </authorList>
    </citation>
    <scope>NUCLEOTIDE SEQUENCE</scope>
    <source>
        <strain evidence="1">KI11_C11</strain>
    </source>
</reference>
<gene>
    <name evidence="1" type="ORF">M3M39_01160</name>
</gene>
<dbReference type="InterPro" id="IPR027417">
    <property type="entry name" value="P-loop_NTPase"/>
</dbReference>
<evidence type="ECO:0000313" key="2">
    <source>
        <dbReference type="Proteomes" id="UP001057025"/>
    </source>
</evidence>
<accession>A0ABY5BSR7</accession>
<dbReference type="EMBL" id="CP097118">
    <property type="protein sequence ID" value="USS88122.1"/>
    <property type="molecule type" value="Genomic_DNA"/>
</dbReference>
<dbReference type="Proteomes" id="UP001057025">
    <property type="component" value="Chromosome"/>
</dbReference>
<name>A0ABY5BSR7_9LACO</name>
<dbReference type="Gene3D" id="3.40.50.300">
    <property type="entry name" value="P-loop containing nucleotide triphosphate hydrolases"/>
    <property type="match status" value="1"/>
</dbReference>
<evidence type="ECO:0000313" key="1">
    <source>
        <dbReference type="EMBL" id="USS88122.1"/>
    </source>
</evidence>